<dbReference type="RefSeq" id="WP_377150606.1">
    <property type="nucleotide sequence ID" value="NZ_JBHSAF010000001.1"/>
</dbReference>
<comment type="caution">
    <text evidence="1">The sequence shown here is derived from an EMBL/GenBank/DDBJ whole genome shotgun (WGS) entry which is preliminary data.</text>
</comment>
<organism evidence="1 2">
    <name type="scientific">Pseudaeromonas sharmana</name>
    <dbReference type="NCBI Taxonomy" id="328412"/>
    <lineage>
        <taxon>Bacteria</taxon>
        <taxon>Pseudomonadati</taxon>
        <taxon>Pseudomonadota</taxon>
        <taxon>Gammaproteobacteria</taxon>
        <taxon>Aeromonadales</taxon>
        <taxon>Aeromonadaceae</taxon>
        <taxon>Pseudaeromonas</taxon>
    </lineage>
</organism>
<protein>
    <submittedName>
        <fullName evidence="1">Uncharacterized protein</fullName>
    </submittedName>
</protein>
<accession>A0ABV8CKS4</accession>
<reference evidence="2" key="1">
    <citation type="journal article" date="2019" name="Int. J. Syst. Evol. Microbiol.">
        <title>The Global Catalogue of Microorganisms (GCM) 10K type strain sequencing project: providing services to taxonomists for standard genome sequencing and annotation.</title>
        <authorList>
            <consortium name="The Broad Institute Genomics Platform"/>
            <consortium name="The Broad Institute Genome Sequencing Center for Infectious Disease"/>
            <person name="Wu L."/>
            <person name="Ma J."/>
        </authorList>
    </citation>
    <scope>NUCLEOTIDE SEQUENCE [LARGE SCALE GENOMIC DNA]</scope>
    <source>
        <strain evidence="2">CCUG 54939</strain>
    </source>
</reference>
<name>A0ABV8CKS4_9GAMM</name>
<sequence>MKTALHSIAVMCLFLFFICPDTLHAAPSIRRQIDLALMGNQPLESVRAVSQFPRSQLIQEGIEVEANLAAGYDEVIHIRFDPALHFHGASTQEVILSFDNPYKNFHALVYGVFAGDLDSFVQHLALKPGTPANTHAIGKYNRPLSASTGCPITLGASPIDSTHFVFGTGWCNGDQ</sequence>
<keyword evidence="2" id="KW-1185">Reference proteome</keyword>
<evidence type="ECO:0000313" key="2">
    <source>
        <dbReference type="Proteomes" id="UP001595692"/>
    </source>
</evidence>
<dbReference type="EMBL" id="JBHSAF010000001">
    <property type="protein sequence ID" value="MFC3912499.1"/>
    <property type="molecule type" value="Genomic_DNA"/>
</dbReference>
<gene>
    <name evidence="1" type="ORF">ACFOSS_03325</name>
</gene>
<evidence type="ECO:0000313" key="1">
    <source>
        <dbReference type="EMBL" id="MFC3912499.1"/>
    </source>
</evidence>
<dbReference type="Proteomes" id="UP001595692">
    <property type="component" value="Unassembled WGS sequence"/>
</dbReference>
<proteinExistence type="predicted"/>